<feature type="binding site" evidence="4">
    <location>
        <position position="58"/>
    </location>
    <ligand>
        <name>substrate</name>
    </ligand>
</feature>
<dbReference type="InterPro" id="IPR037171">
    <property type="entry name" value="NagB/RpiA_transferase-like"/>
</dbReference>
<dbReference type="PANTHER" id="PTHR23407:SF1">
    <property type="entry name" value="5-FORMYLTETRAHYDROFOLATE CYCLO-LIGASE"/>
    <property type="match status" value="1"/>
</dbReference>
<reference evidence="6" key="1">
    <citation type="submission" date="2009-01" db="EMBL/GenBank/DDBJ databases">
        <title>Complete sequence of chromosome Cyanothece sp. PCC 7425.</title>
        <authorList>
            <consortium name="US DOE Joint Genome Institute"/>
            <person name="Lucas S."/>
            <person name="Copeland A."/>
            <person name="Lapidus A."/>
            <person name="Glavina del Rio T."/>
            <person name="Dalin E."/>
            <person name="Tice H."/>
            <person name="Bruce D."/>
            <person name="Goodwin L."/>
            <person name="Pitluck S."/>
            <person name="Sims D."/>
            <person name="Meineke L."/>
            <person name="Brettin T."/>
            <person name="Detter J.C."/>
            <person name="Han C."/>
            <person name="Larimer F."/>
            <person name="Land M."/>
            <person name="Hauser L."/>
            <person name="Kyrpides N."/>
            <person name="Ovchinnikova G."/>
            <person name="Liberton M."/>
            <person name="Stoeckel J."/>
            <person name="Banerjee A."/>
            <person name="Singh A."/>
            <person name="Page L."/>
            <person name="Sato H."/>
            <person name="Zhao L."/>
            <person name="Sherman L."/>
            <person name="Pakrasi H."/>
            <person name="Richardson P."/>
        </authorList>
    </citation>
    <scope>NUCLEOTIDE SEQUENCE</scope>
    <source>
        <strain evidence="6">PCC 7425</strain>
    </source>
</reference>
<name>B8HRK5_CYAP4</name>
<dbReference type="GO" id="GO:0030272">
    <property type="term" value="F:5-formyltetrahydrofolate cyclo-ligase activity"/>
    <property type="evidence" value="ECO:0007669"/>
    <property type="project" value="UniProtKB-EC"/>
</dbReference>
<evidence type="ECO:0000256" key="4">
    <source>
        <dbReference type="PIRSR" id="PIRSR006806-1"/>
    </source>
</evidence>
<dbReference type="HOGENOM" id="CLU_066245_1_1_3"/>
<dbReference type="EMBL" id="CP001344">
    <property type="protein sequence ID" value="ACL45872.1"/>
    <property type="molecule type" value="Genomic_DNA"/>
</dbReference>
<organism evidence="6">
    <name type="scientific">Cyanothece sp. (strain PCC 7425 / ATCC 29141)</name>
    <dbReference type="NCBI Taxonomy" id="395961"/>
    <lineage>
        <taxon>Bacteria</taxon>
        <taxon>Bacillati</taxon>
        <taxon>Cyanobacteriota</taxon>
        <taxon>Cyanophyceae</taxon>
        <taxon>Gomontiellales</taxon>
        <taxon>Cyanothecaceae</taxon>
        <taxon>Cyanothece</taxon>
    </lineage>
</organism>
<dbReference type="PIRSF" id="PIRSF006806">
    <property type="entry name" value="FTHF_cligase"/>
    <property type="match status" value="1"/>
</dbReference>
<sequence length="189" mass="21472">MTENLSKPQLRRSLLQHRQALSVQSWQEKSEHICCHLQTCELFRSAQTVLAYFSTRQEPDLRSLFKSKKRWGFPRCQGQQLIWHGCDPANPMAIRLGAYGIPEPHPELAVISVAEVDLILVPTIACDQRGYRLGYGGGYYDRLFSDPQWQAIPTIGIVFDFACLPHLPIDPWDQPLSAVCTESGFFPVN</sequence>
<dbReference type="KEGG" id="cyn:Cyan7425_3551"/>
<comment type="catalytic activity">
    <reaction evidence="5">
        <text>(6S)-5-formyl-5,6,7,8-tetrahydrofolate + ATP = (6R)-5,10-methenyltetrahydrofolate + ADP + phosphate</text>
        <dbReference type="Rhea" id="RHEA:10488"/>
        <dbReference type="ChEBI" id="CHEBI:30616"/>
        <dbReference type="ChEBI" id="CHEBI:43474"/>
        <dbReference type="ChEBI" id="CHEBI:57455"/>
        <dbReference type="ChEBI" id="CHEBI:57457"/>
        <dbReference type="ChEBI" id="CHEBI:456216"/>
        <dbReference type="EC" id="6.3.3.2"/>
    </reaction>
</comment>
<keyword evidence="3 4" id="KW-0067">ATP-binding</keyword>
<dbReference type="EC" id="6.3.3.2" evidence="5"/>
<dbReference type="GO" id="GO:0046872">
    <property type="term" value="F:metal ion binding"/>
    <property type="evidence" value="ECO:0007669"/>
    <property type="project" value="UniProtKB-KW"/>
</dbReference>
<accession>B8HRK5</accession>
<dbReference type="STRING" id="395961.Cyan7425_3551"/>
<dbReference type="GO" id="GO:0009396">
    <property type="term" value="P:folic acid-containing compound biosynthetic process"/>
    <property type="evidence" value="ECO:0007669"/>
    <property type="project" value="TreeGrafter"/>
</dbReference>
<comment type="cofactor">
    <cofactor evidence="5">
        <name>Mg(2+)</name>
        <dbReference type="ChEBI" id="CHEBI:18420"/>
    </cofactor>
</comment>
<feature type="binding site" evidence="4">
    <location>
        <begin position="132"/>
        <end position="140"/>
    </location>
    <ligand>
        <name>ATP</name>
        <dbReference type="ChEBI" id="CHEBI:30616"/>
    </ligand>
</feature>
<evidence type="ECO:0000256" key="2">
    <source>
        <dbReference type="ARBA" id="ARBA00022741"/>
    </source>
</evidence>
<dbReference type="InterPro" id="IPR024185">
    <property type="entry name" value="FTHF_cligase-like_sf"/>
</dbReference>
<keyword evidence="5" id="KW-0460">Magnesium</keyword>
<keyword evidence="6" id="KW-0436">Ligase</keyword>
<comment type="similarity">
    <text evidence="1 5">Belongs to the 5-formyltetrahydrofolate cyclo-ligase family.</text>
</comment>
<dbReference type="OrthoDB" id="9801938at2"/>
<gene>
    <name evidence="6" type="ordered locus">Cyan7425_3551</name>
</gene>
<keyword evidence="5" id="KW-0479">Metal-binding</keyword>
<dbReference type="AlphaFoldDB" id="B8HRK5"/>
<evidence type="ECO:0000256" key="1">
    <source>
        <dbReference type="ARBA" id="ARBA00010638"/>
    </source>
</evidence>
<dbReference type="eggNOG" id="COG0212">
    <property type="taxonomic scope" value="Bacteria"/>
</dbReference>
<dbReference type="GO" id="GO:0035999">
    <property type="term" value="P:tetrahydrofolate interconversion"/>
    <property type="evidence" value="ECO:0007669"/>
    <property type="project" value="TreeGrafter"/>
</dbReference>
<dbReference type="Pfam" id="PF01812">
    <property type="entry name" value="5-FTHF_cyc-lig"/>
    <property type="match status" value="1"/>
</dbReference>
<dbReference type="Gene3D" id="3.40.50.10420">
    <property type="entry name" value="NagB/RpiA/CoA transferase-like"/>
    <property type="match status" value="1"/>
</dbReference>
<keyword evidence="2 4" id="KW-0547">Nucleotide-binding</keyword>
<proteinExistence type="inferred from homology"/>
<evidence type="ECO:0000256" key="3">
    <source>
        <dbReference type="ARBA" id="ARBA00022840"/>
    </source>
</evidence>
<dbReference type="PANTHER" id="PTHR23407">
    <property type="entry name" value="ATPASE INHIBITOR/5-FORMYLTETRAHYDROFOLATE CYCLO-LIGASE"/>
    <property type="match status" value="1"/>
</dbReference>
<protein>
    <recommendedName>
        <fullName evidence="5">5-formyltetrahydrofolate cyclo-ligase</fullName>
        <ecNumber evidence="5">6.3.3.2</ecNumber>
    </recommendedName>
</protein>
<evidence type="ECO:0000256" key="5">
    <source>
        <dbReference type="RuleBase" id="RU361279"/>
    </source>
</evidence>
<dbReference type="NCBIfam" id="TIGR02727">
    <property type="entry name" value="MTHFS_bact"/>
    <property type="match status" value="1"/>
</dbReference>
<feature type="binding site" evidence="4">
    <location>
        <begin position="7"/>
        <end position="11"/>
    </location>
    <ligand>
        <name>ATP</name>
        <dbReference type="ChEBI" id="CHEBI:30616"/>
    </ligand>
</feature>
<dbReference type="SUPFAM" id="SSF100950">
    <property type="entry name" value="NagB/RpiA/CoA transferase-like"/>
    <property type="match status" value="1"/>
</dbReference>
<dbReference type="GO" id="GO:0005524">
    <property type="term" value="F:ATP binding"/>
    <property type="evidence" value="ECO:0007669"/>
    <property type="project" value="UniProtKB-KW"/>
</dbReference>
<dbReference type="InterPro" id="IPR002698">
    <property type="entry name" value="FTHF_cligase"/>
</dbReference>
<evidence type="ECO:0000313" key="6">
    <source>
        <dbReference type="EMBL" id="ACL45872.1"/>
    </source>
</evidence>